<dbReference type="AlphaFoldDB" id="A0A2M9BGQ1"/>
<dbReference type="Proteomes" id="UP000230842">
    <property type="component" value="Unassembled WGS sequence"/>
</dbReference>
<dbReference type="RefSeq" id="WP_100414575.1">
    <property type="nucleotide sequence ID" value="NZ_PGEZ01000001.1"/>
</dbReference>
<dbReference type="GO" id="GO:0016787">
    <property type="term" value="F:hydrolase activity"/>
    <property type="evidence" value="ECO:0007669"/>
    <property type="project" value="TreeGrafter"/>
</dbReference>
<proteinExistence type="inferred from homology"/>
<accession>A0A2M9BGQ1</accession>
<evidence type="ECO:0000256" key="2">
    <source>
        <dbReference type="ARBA" id="ARBA00007375"/>
    </source>
</evidence>
<feature type="transmembrane region" description="Helical" evidence="6">
    <location>
        <begin position="70"/>
        <end position="91"/>
    </location>
</feature>
<dbReference type="InterPro" id="IPR012506">
    <property type="entry name" value="TMEM86B-like"/>
</dbReference>
<sequence length="219" mass="22813">MRSPWLVAFLAASAIHLVLVATDAGIADSVTKALLMPLLAAWVVSVRGPRLLVAALLLSWVGDVALEIDGAFLVGMAGFAAAHVCYITWFVRAGALDVLRRRWWIAAGGLVVWAGVLAALWAPLGEHEPALRIPIALYALLLTATAVTALAYSPLAGVGGVLFLLSDTLIALDLAHVGPSETGLAVMITYLAAQLLLATGITRANVQHPAGLGAEQMAR</sequence>
<dbReference type="PANTHER" id="PTHR31885:SF6">
    <property type="entry name" value="GH04784P"/>
    <property type="match status" value="1"/>
</dbReference>
<dbReference type="GO" id="GO:0016020">
    <property type="term" value="C:membrane"/>
    <property type="evidence" value="ECO:0007669"/>
    <property type="project" value="UniProtKB-SubCell"/>
</dbReference>
<evidence type="ECO:0000256" key="3">
    <source>
        <dbReference type="ARBA" id="ARBA00022692"/>
    </source>
</evidence>
<evidence type="ECO:0000256" key="1">
    <source>
        <dbReference type="ARBA" id="ARBA00004141"/>
    </source>
</evidence>
<keyword evidence="8" id="KW-1185">Reference proteome</keyword>
<dbReference type="EMBL" id="PGEZ01000001">
    <property type="protein sequence ID" value="PJJ57130.1"/>
    <property type="molecule type" value="Genomic_DNA"/>
</dbReference>
<reference evidence="7 8" key="1">
    <citation type="submission" date="2017-11" db="EMBL/GenBank/DDBJ databases">
        <title>Genomic Encyclopedia of Archaeal and Bacterial Type Strains, Phase II (KMG-II): From Individual Species to Whole Genera.</title>
        <authorList>
            <person name="Goeker M."/>
        </authorList>
    </citation>
    <scope>NUCLEOTIDE SEQUENCE [LARGE SCALE GENOMIC DNA]</scope>
    <source>
        <strain evidence="7 8">DSM 27763</strain>
    </source>
</reference>
<dbReference type="OrthoDB" id="4227931at2"/>
<keyword evidence="4 6" id="KW-1133">Transmembrane helix</keyword>
<dbReference type="Pfam" id="PF07947">
    <property type="entry name" value="YhhN"/>
    <property type="match status" value="1"/>
</dbReference>
<feature type="transmembrane region" description="Helical" evidence="6">
    <location>
        <begin position="136"/>
        <end position="164"/>
    </location>
</feature>
<evidence type="ECO:0000256" key="6">
    <source>
        <dbReference type="SAM" id="Phobius"/>
    </source>
</evidence>
<evidence type="ECO:0000256" key="5">
    <source>
        <dbReference type="ARBA" id="ARBA00023136"/>
    </source>
</evidence>
<comment type="caution">
    <text evidence="7">The sequence shown here is derived from an EMBL/GenBank/DDBJ whole genome shotgun (WGS) entry which is preliminary data.</text>
</comment>
<gene>
    <name evidence="7" type="ORF">CLV56_1351</name>
</gene>
<protein>
    <submittedName>
        <fullName evidence="7">Putative membrane protein YhhN</fullName>
    </submittedName>
</protein>
<dbReference type="PANTHER" id="PTHR31885">
    <property type="entry name" value="GH04784P"/>
    <property type="match status" value="1"/>
</dbReference>
<evidence type="ECO:0000313" key="7">
    <source>
        <dbReference type="EMBL" id="PJJ57130.1"/>
    </source>
</evidence>
<comment type="similarity">
    <text evidence="2">Belongs to the TMEM86 family.</text>
</comment>
<feature type="transmembrane region" description="Helical" evidence="6">
    <location>
        <begin position="103"/>
        <end position="124"/>
    </location>
</feature>
<organism evidence="7 8">
    <name type="scientific">Mumia flava</name>
    <dbReference type="NCBI Taxonomy" id="1348852"/>
    <lineage>
        <taxon>Bacteria</taxon>
        <taxon>Bacillati</taxon>
        <taxon>Actinomycetota</taxon>
        <taxon>Actinomycetes</taxon>
        <taxon>Propionibacteriales</taxon>
        <taxon>Nocardioidaceae</taxon>
        <taxon>Mumia</taxon>
    </lineage>
</organism>
<keyword evidence="5 6" id="KW-0472">Membrane</keyword>
<keyword evidence="3 6" id="KW-0812">Transmembrane</keyword>
<name>A0A2M9BGQ1_9ACTN</name>
<evidence type="ECO:0000313" key="8">
    <source>
        <dbReference type="Proteomes" id="UP000230842"/>
    </source>
</evidence>
<evidence type="ECO:0000256" key="4">
    <source>
        <dbReference type="ARBA" id="ARBA00022989"/>
    </source>
</evidence>
<comment type="subcellular location">
    <subcellularLocation>
        <location evidence="1">Membrane</location>
        <topology evidence="1">Multi-pass membrane protein</topology>
    </subcellularLocation>
</comment>